<sequence length="637" mass="68678">MNSAAAAAAAAAVTPARGDARACGRASRRTVGKERQRVRTAARGSGGGGGRGGEIQRELANASSAEDALRVVERDLEVFDAVHAATALHRVAKFSSPSSRLDARDFDRVEAVTRDERFKALASTVGDRMNEFDAFGLANVAWSFAKIGYTPSQDTLNALASRLEREVLKHGASVKPQSLSNAAYAFGRLRYKPPKSTLEALCEATMRQMDKFRTDEFAGMMLGLAHLDHVPSAEFLGEATTFITRNLRAFDDTATCNVLWAFARMESRKLKGDVIDALLIQLASQNLGGANSHVNVPMCMYACARLNHQPSPAFINAIDKEVPRCARKMNIGSIDSMFWALGSLGGVGEGKTTLGAEAYEALCAAVATKRDIDAELVAKVFWTLAKVNYKPQDSTLVGLAKMAKGRANELDDENLIIIMHAWGVLRWNPGEEVVEEYVERFIGSQDLVPGQAAKLLCAYGRIRWSPPIEHARALIELILHAAEGAKLQPATAVLGLWGSALLGLELTAAQLDVLAQNTTKQNLSPKSLVKCVWSLAALGYDPTPVDLANLVQVTDVASGSLPVKDQSALKQAMTRLGANRTNHRPCPSPTAKDNAWTSSRAAPPSHQTTESVLCAPHPRSPPALLRLQRRKPETCVA</sequence>
<evidence type="ECO:0000313" key="2">
    <source>
        <dbReference type="EMBL" id="OUS47537.1"/>
    </source>
</evidence>
<dbReference type="InterPro" id="IPR050870">
    <property type="entry name" value="FAST_kinase"/>
</dbReference>
<dbReference type="PANTHER" id="PTHR21228">
    <property type="entry name" value="FAST LEU-RICH DOMAIN-CONTAINING"/>
    <property type="match status" value="1"/>
</dbReference>
<protein>
    <submittedName>
        <fullName evidence="2">Uncharacterized protein</fullName>
    </submittedName>
</protein>
<dbReference type="GO" id="GO:0003723">
    <property type="term" value="F:RNA binding"/>
    <property type="evidence" value="ECO:0007669"/>
    <property type="project" value="TreeGrafter"/>
</dbReference>
<dbReference type="AlphaFoldDB" id="A0A1Y5IFW9"/>
<dbReference type="GO" id="GO:0035770">
    <property type="term" value="C:ribonucleoprotein granule"/>
    <property type="evidence" value="ECO:0007669"/>
    <property type="project" value="TreeGrafter"/>
</dbReference>
<dbReference type="Proteomes" id="UP000195557">
    <property type="component" value="Unassembled WGS sequence"/>
</dbReference>
<reference evidence="2" key="1">
    <citation type="submission" date="2017-04" db="EMBL/GenBank/DDBJ databases">
        <title>Population genomics of picophytoplankton unveils novel chromosome hypervariability.</title>
        <authorList>
            <consortium name="DOE Joint Genome Institute"/>
            <person name="Blanc-Mathieu R."/>
            <person name="Krasovec M."/>
            <person name="Hebrard M."/>
            <person name="Yau S."/>
            <person name="Desgranges E."/>
            <person name="Martin J."/>
            <person name="Schackwitz W."/>
            <person name="Kuo A."/>
            <person name="Salin G."/>
            <person name="Donnadieu C."/>
            <person name="Desdevises Y."/>
            <person name="Sanchez-Ferandin S."/>
            <person name="Moreau H."/>
            <person name="Rivals E."/>
            <person name="Grigoriev I.V."/>
            <person name="Grimsley N."/>
            <person name="Eyre-Walker A."/>
            <person name="Piganeau G."/>
        </authorList>
    </citation>
    <scope>NUCLEOTIDE SEQUENCE [LARGE SCALE GENOMIC DNA]</scope>
    <source>
        <strain evidence="2">RCC 1115</strain>
    </source>
</reference>
<proteinExistence type="predicted"/>
<gene>
    <name evidence="2" type="ORF">BE221DRAFT_204753</name>
</gene>
<feature type="region of interest" description="Disordered" evidence="1">
    <location>
        <begin position="17"/>
        <end position="55"/>
    </location>
</feature>
<accession>A0A1Y5IFW9</accession>
<dbReference type="PANTHER" id="PTHR21228:SF40">
    <property type="entry name" value="LD45607P"/>
    <property type="match status" value="1"/>
</dbReference>
<dbReference type="GO" id="GO:0000963">
    <property type="term" value="P:mitochondrial RNA processing"/>
    <property type="evidence" value="ECO:0007669"/>
    <property type="project" value="TreeGrafter"/>
</dbReference>
<dbReference type="GO" id="GO:0005759">
    <property type="term" value="C:mitochondrial matrix"/>
    <property type="evidence" value="ECO:0007669"/>
    <property type="project" value="TreeGrafter"/>
</dbReference>
<organism evidence="2">
    <name type="scientific">Ostreococcus tauri</name>
    <name type="common">Marine green alga</name>
    <dbReference type="NCBI Taxonomy" id="70448"/>
    <lineage>
        <taxon>Eukaryota</taxon>
        <taxon>Viridiplantae</taxon>
        <taxon>Chlorophyta</taxon>
        <taxon>Mamiellophyceae</taxon>
        <taxon>Mamiellales</taxon>
        <taxon>Bathycoccaceae</taxon>
        <taxon>Ostreococcus</taxon>
    </lineage>
</organism>
<evidence type="ECO:0000256" key="1">
    <source>
        <dbReference type="SAM" id="MobiDB-lite"/>
    </source>
</evidence>
<feature type="compositionally biased region" description="Polar residues" evidence="1">
    <location>
        <begin position="595"/>
        <end position="611"/>
    </location>
</feature>
<dbReference type="GO" id="GO:0044528">
    <property type="term" value="P:regulation of mitochondrial mRNA stability"/>
    <property type="evidence" value="ECO:0007669"/>
    <property type="project" value="TreeGrafter"/>
</dbReference>
<feature type="region of interest" description="Disordered" evidence="1">
    <location>
        <begin position="576"/>
        <end position="623"/>
    </location>
</feature>
<name>A0A1Y5IFW9_OSTTA</name>
<feature type="compositionally biased region" description="Gly residues" evidence="1">
    <location>
        <begin position="44"/>
        <end position="53"/>
    </location>
</feature>
<dbReference type="EMBL" id="KZ155778">
    <property type="protein sequence ID" value="OUS47537.1"/>
    <property type="molecule type" value="Genomic_DNA"/>
</dbReference>